<name>A0ABR7XBN8_9BACT</name>
<evidence type="ECO:0000256" key="1">
    <source>
        <dbReference type="SAM" id="MobiDB-lite"/>
    </source>
</evidence>
<dbReference type="RefSeq" id="WP_191181885.1">
    <property type="nucleotide sequence ID" value="NZ_JACXAJ010000001.1"/>
</dbReference>
<feature type="chain" id="PRO_5045754196" evidence="2">
    <location>
        <begin position="25"/>
        <end position="308"/>
    </location>
</feature>
<comment type="caution">
    <text evidence="3">The sequence shown here is derived from an EMBL/GenBank/DDBJ whole genome shotgun (WGS) entry which is preliminary data.</text>
</comment>
<evidence type="ECO:0000256" key="2">
    <source>
        <dbReference type="SAM" id="SignalP"/>
    </source>
</evidence>
<keyword evidence="4" id="KW-1185">Reference proteome</keyword>
<reference evidence="3 4" key="1">
    <citation type="submission" date="2020-09" db="EMBL/GenBank/DDBJ databases">
        <title>Genome sequencing and assembly of Pontibacter sp.</title>
        <authorList>
            <person name="Chhetri G."/>
        </authorList>
    </citation>
    <scope>NUCLEOTIDE SEQUENCE [LARGE SCALE GENOMIC DNA]</scope>
    <source>
        <strain evidence="3 4">JH31</strain>
    </source>
</reference>
<organism evidence="3 4">
    <name type="scientific">Pontibacter aquaedesilientis</name>
    <dbReference type="NCBI Taxonomy" id="2766980"/>
    <lineage>
        <taxon>Bacteria</taxon>
        <taxon>Pseudomonadati</taxon>
        <taxon>Bacteroidota</taxon>
        <taxon>Cytophagia</taxon>
        <taxon>Cytophagales</taxon>
        <taxon>Hymenobacteraceae</taxon>
        <taxon>Pontibacter</taxon>
    </lineage>
</organism>
<evidence type="ECO:0000313" key="3">
    <source>
        <dbReference type="EMBL" id="MBD1395719.1"/>
    </source>
</evidence>
<keyword evidence="2" id="KW-0732">Signal</keyword>
<proteinExistence type="predicted"/>
<dbReference type="EMBL" id="JACXAJ010000001">
    <property type="protein sequence ID" value="MBD1395719.1"/>
    <property type="molecule type" value="Genomic_DNA"/>
</dbReference>
<feature type="signal peptide" evidence="2">
    <location>
        <begin position="1"/>
        <end position="24"/>
    </location>
</feature>
<sequence>MKTIWTRIGLSVLPLLLVAFSARAGMDEAADSTKTGWWVVGMEASNNSSFYGRNTANRYPYIAPSVSYIHRTGIWASVSVHQLFNTEDYIDQLDMTLGYSFKIRKRLEVDLAYSHFSFGENTPLVNASTTDALLAKAAYDWKYVYTAFTGSYILGSGNDVFTVLENSRYIPLNPLWQGLLPVGLDPKVSITAGTQRFSETHTTTTRKKAATGNGSSGSGPVGGILDPLKPGGGSNNPSQGPDEEVTTTTTTNVSRFRVLNYELKVPVVVYYGNFEFEPSWRYAIPVNKLEGDESRAQSFYTLSVKYTF</sequence>
<feature type="compositionally biased region" description="Low complexity" evidence="1">
    <location>
        <begin position="235"/>
        <end position="249"/>
    </location>
</feature>
<dbReference type="Proteomes" id="UP000625551">
    <property type="component" value="Unassembled WGS sequence"/>
</dbReference>
<gene>
    <name evidence="3" type="ORF">H9Q13_00950</name>
</gene>
<accession>A0ABR7XBN8</accession>
<evidence type="ECO:0000313" key="4">
    <source>
        <dbReference type="Proteomes" id="UP000625551"/>
    </source>
</evidence>
<feature type="region of interest" description="Disordered" evidence="1">
    <location>
        <begin position="195"/>
        <end position="249"/>
    </location>
</feature>
<protein>
    <submittedName>
        <fullName evidence="3">Uncharacterized protein</fullName>
    </submittedName>
</protein>